<dbReference type="GO" id="GO:0000156">
    <property type="term" value="F:phosphorelay response regulator activity"/>
    <property type="evidence" value="ECO:0007669"/>
    <property type="project" value="InterPro"/>
</dbReference>
<keyword evidence="1" id="KW-0547">Nucleotide-binding</keyword>
<dbReference type="CDD" id="cd00009">
    <property type="entry name" value="AAA"/>
    <property type="match status" value="1"/>
</dbReference>
<dbReference type="FunFam" id="3.40.50.300:FF:000006">
    <property type="entry name" value="DNA-binding transcriptional regulator NtrC"/>
    <property type="match status" value="1"/>
</dbReference>
<reference evidence="8 9" key="1">
    <citation type="submission" date="2019-07" db="EMBL/GenBank/DDBJ databases">
        <title>Genomic Encyclopedia of Type Strains, Phase IV (KMG-IV): sequencing the most valuable type-strain genomes for metagenomic binning, comparative biology and taxonomic classification.</title>
        <authorList>
            <person name="Goeker M."/>
        </authorList>
    </citation>
    <scope>NUCLEOTIDE SEQUENCE [LARGE SCALE GENOMIC DNA]</scope>
    <source>
        <strain evidence="8 9">SS015</strain>
    </source>
</reference>
<dbReference type="PRINTS" id="PR01590">
    <property type="entry name" value="HTHFIS"/>
</dbReference>
<dbReference type="Gene3D" id="1.10.8.60">
    <property type="match status" value="1"/>
</dbReference>
<keyword evidence="9" id="KW-1185">Reference proteome</keyword>
<evidence type="ECO:0000259" key="7">
    <source>
        <dbReference type="PROSITE" id="PS50112"/>
    </source>
</evidence>
<dbReference type="PANTHER" id="PTHR32071:SF57">
    <property type="entry name" value="C4-DICARBOXYLATE TRANSPORT TRANSCRIPTIONAL REGULATORY PROTEIN DCTD"/>
    <property type="match status" value="1"/>
</dbReference>
<keyword evidence="4" id="KW-0238">DNA-binding</keyword>
<protein>
    <submittedName>
        <fullName evidence="8">PAS domain S-box-containing protein</fullName>
    </submittedName>
</protein>
<dbReference type="SMART" id="SM00091">
    <property type="entry name" value="PAS"/>
    <property type="match status" value="1"/>
</dbReference>
<evidence type="ECO:0000256" key="2">
    <source>
        <dbReference type="ARBA" id="ARBA00022840"/>
    </source>
</evidence>
<dbReference type="SUPFAM" id="SSF52540">
    <property type="entry name" value="P-loop containing nucleoside triphosphate hydrolases"/>
    <property type="match status" value="1"/>
</dbReference>
<dbReference type="PROSITE" id="PS50045">
    <property type="entry name" value="SIGMA54_INTERACT_4"/>
    <property type="match status" value="1"/>
</dbReference>
<organism evidence="8 9">
    <name type="scientific">Geothermobacter ehrlichii</name>
    <dbReference type="NCBI Taxonomy" id="213224"/>
    <lineage>
        <taxon>Bacteria</taxon>
        <taxon>Pseudomonadati</taxon>
        <taxon>Thermodesulfobacteriota</taxon>
        <taxon>Desulfuromonadia</taxon>
        <taxon>Desulfuromonadales</taxon>
        <taxon>Geothermobacteraceae</taxon>
        <taxon>Geothermobacter</taxon>
    </lineage>
</organism>
<evidence type="ECO:0000259" key="6">
    <source>
        <dbReference type="PROSITE" id="PS50045"/>
    </source>
</evidence>
<evidence type="ECO:0000256" key="5">
    <source>
        <dbReference type="ARBA" id="ARBA00023163"/>
    </source>
</evidence>
<dbReference type="CDD" id="cd00130">
    <property type="entry name" value="PAS"/>
    <property type="match status" value="1"/>
</dbReference>
<dbReference type="PROSITE" id="PS50112">
    <property type="entry name" value="PAS"/>
    <property type="match status" value="1"/>
</dbReference>
<dbReference type="InterPro" id="IPR013767">
    <property type="entry name" value="PAS_fold"/>
</dbReference>
<comment type="caution">
    <text evidence="8">The sequence shown here is derived from an EMBL/GenBank/DDBJ whole genome shotgun (WGS) entry which is preliminary data.</text>
</comment>
<dbReference type="Pfam" id="PF00989">
    <property type="entry name" value="PAS"/>
    <property type="match status" value="1"/>
</dbReference>
<keyword evidence="2" id="KW-0067">ATP-binding</keyword>
<feature type="domain" description="PAS" evidence="7">
    <location>
        <begin position="177"/>
        <end position="223"/>
    </location>
</feature>
<dbReference type="EMBL" id="VNIB01000020">
    <property type="protein sequence ID" value="TYO95248.1"/>
    <property type="molecule type" value="Genomic_DNA"/>
</dbReference>
<dbReference type="InterPro" id="IPR025662">
    <property type="entry name" value="Sigma_54_int_dom_ATP-bd_1"/>
</dbReference>
<dbReference type="PROSITE" id="PS00676">
    <property type="entry name" value="SIGMA54_INTERACT_2"/>
    <property type="match status" value="1"/>
</dbReference>
<dbReference type="InterPro" id="IPR003593">
    <property type="entry name" value="AAA+_ATPase"/>
</dbReference>
<dbReference type="InterPro" id="IPR027417">
    <property type="entry name" value="P-loop_NTPase"/>
</dbReference>
<dbReference type="Gene3D" id="3.40.50.2300">
    <property type="match status" value="1"/>
</dbReference>
<dbReference type="Gene3D" id="1.10.10.60">
    <property type="entry name" value="Homeodomain-like"/>
    <property type="match status" value="1"/>
</dbReference>
<evidence type="ECO:0000256" key="3">
    <source>
        <dbReference type="ARBA" id="ARBA00023015"/>
    </source>
</evidence>
<dbReference type="PROSITE" id="PS00675">
    <property type="entry name" value="SIGMA54_INTERACT_1"/>
    <property type="match status" value="1"/>
</dbReference>
<dbReference type="PANTHER" id="PTHR32071">
    <property type="entry name" value="TRANSCRIPTIONAL REGULATORY PROTEIN"/>
    <property type="match status" value="1"/>
</dbReference>
<proteinExistence type="predicted"/>
<dbReference type="InterPro" id="IPR010524">
    <property type="entry name" value="Sig_transdc_resp-reg_PrpR_N"/>
</dbReference>
<dbReference type="InterPro" id="IPR025943">
    <property type="entry name" value="Sigma_54_int_dom_ATP-bd_2"/>
</dbReference>
<evidence type="ECO:0000256" key="1">
    <source>
        <dbReference type="ARBA" id="ARBA00022741"/>
    </source>
</evidence>
<dbReference type="Gene3D" id="3.40.50.300">
    <property type="entry name" value="P-loop containing nucleotide triphosphate hydrolases"/>
    <property type="match status" value="1"/>
</dbReference>
<dbReference type="AlphaFoldDB" id="A0A5D3WGB2"/>
<accession>A0A5D3WGB2</accession>
<keyword evidence="3" id="KW-0805">Transcription regulation</keyword>
<sequence>MRVSREKKLKVTIIEGVLEDAARRVCEEVEKADYEVVVSRGGTAAAIRKVVDIPVVTAEFNDFDLLRALWEAKKQGGKIAYLNSAYRDAYEFEDLMDILGVEVKQYVYRNSVEFNQQIKKAFADNAQVVVSGAEWGQKLANSVGMKGVIIYSSHRTVSQALERAEEVISIRRRDKEYSRRLSTMIQAVGEGVVCIDALGKVLLVNENAENLLGIKCSEVIGKTAAEVNKSFTNLLNLPQGSGQRCSINGMDLVVNRVAVADRKRYFGEVFTMQKVSQLQQLEQKIRKEMHRKGLVARFKFEDIVTQEKLVRDLIEKAKNFAQVDSTVLIIGESGSGKELFAQSIHQASARANGPFVAINCAALPKELLESELFGYEEGAFTGARKGGKPGLFELAHNGTIFLDEIGSISMELQARLLRVLQEREVMRIGGDSVIPVNVRCIAATNENLQQAVKEGNFRHDLYFRLNVLKLTLPPLRKRPKDIPLLAGHFLKIFNQRFGKHVKGVPGDLLAWMNGYSWPGNVRELENFIERMVIMASSRVLDEKWIRQLIAEADEGMIQNDRWVEDRIGVRIGTLEDMERQLIAAVNERVGGNRSDLAKLLGISRTTLWKKLNRNDFD</sequence>
<dbReference type="PROSITE" id="PS00688">
    <property type="entry name" value="SIGMA54_INTERACT_3"/>
    <property type="match status" value="1"/>
</dbReference>
<dbReference type="NCBIfam" id="TIGR00229">
    <property type="entry name" value="sensory_box"/>
    <property type="match status" value="1"/>
</dbReference>
<evidence type="ECO:0000313" key="8">
    <source>
        <dbReference type="EMBL" id="TYO95248.1"/>
    </source>
</evidence>
<dbReference type="InterPro" id="IPR002078">
    <property type="entry name" value="Sigma_54_int"/>
</dbReference>
<dbReference type="SUPFAM" id="SSF159800">
    <property type="entry name" value="PrpR receptor domain-like"/>
    <property type="match status" value="1"/>
</dbReference>
<dbReference type="GO" id="GO:0005524">
    <property type="term" value="F:ATP binding"/>
    <property type="evidence" value="ECO:0007669"/>
    <property type="project" value="UniProtKB-KW"/>
</dbReference>
<feature type="domain" description="Sigma-54 factor interaction" evidence="6">
    <location>
        <begin position="303"/>
        <end position="533"/>
    </location>
</feature>
<dbReference type="Gene3D" id="3.30.450.20">
    <property type="entry name" value="PAS domain"/>
    <property type="match status" value="1"/>
</dbReference>
<dbReference type="Pfam" id="PF02954">
    <property type="entry name" value="HTH_8"/>
    <property type="match status" value="1"/>
</dbReference>
<evidence type="ECO:0000256" key="4">
    <source>
        <dbReference type="ARBA" id="ARBA00023125"/>
    </source>
</evidence>
<dbReference type="InterPro" id="IPR025944">
    <property type="entry name" value="Sigma_54_int_dom_CS"/>
</dbReference>
<dbReference type="GO" id="GO:0043565">
    <property type="term" value="F:sequence-specific DNA binding"/>
    <property type="evidence" value="ECO:0007669"/>
    <property type="project" value="InterPro"/>
</dbReference>
<dbReference type="Pfam" id="PF06506">
    <property type="entry name" value="PrpR_N"/>
    <property type="match status" value="1"/>
</dbReference>
<dbReference type="InterPro" id="IPR035965">
    <property type="entry name" value="PAS-like_dom_sf"/>
</dbReference>
<dbReference type="GO" id="GO:0006355">
    <property type="term" value="P:regulation of DNA-templated transcription"/>
    <property type="evidence" value="ECO:0007669"/>
    <property type="project" value="InterPro"/>
</dbReference>
<dbReference type="SUPFAM" id="SSF46689">
    <property type="entry name" value="Homeodomain-like"/>
    <property type="match status" value="1"/>
</dbReference>
<dbReference type="SUPFAM" id="SSF55785">
    <property type="entry name" value="PYP-like sensor domain (PAS domain)"/>
    <property type="match status" value="1"/>
</dbReference>
<dbReference type="InterPro" id="IPR002197">
    <property type="entry name" value="HTH_Fis"/>
</dbReference>
<gene>
    <name evidence="8" type="ORF">EDC39_12012</name>
</gene>
<name>A0A5D3WGB2_9BACT</name>
<dbReference type="InterPro" id="IPR000014">
    <property type="entry name" value="PAS"/>
</dbReference>
<dbReference type="Gene3D" id="3.40.50.10660">
    <property type="entry name" value="PrpR receptor domain-like"/>
    <property type="match status" value="1"/>
</dbReference>
<dbReference type="Pfam" id="PF00158">
    <property type="entry name" value="Sigma54_activat"/>
    <property type="match status" value="1"/>
</dbReference>
<dbReference type="Proteomes" id="UP000324159">
    <property type="component" value="Unassembled WGS sequence"/>
</dbReference>
<evidence type="ECO:0000313" key="9">
    <source>
        <dbReference type="Proteomes" id="UP000324159"/>
    </source>
</evidence>
<dbReference type="InterPro" id="IPR058031">
    <property type="entry name" value="AAA_lid_NorR"/>
</dbReference>
<keyword evidence="5" id="KW-0804">Transcription</keyword>
<dbReference type="SMART" id="SM00382">
    <property type="entry name" value="AAA"/>
    <property type="match status" value="1"/>
</dbReference>
<dbReference type="InterPro" id="IPR009057">
    <property type="entry name" value="Homeodomain-like_sf"/>
</dbReference>
<dbReference type="Pfam" id="PF25601">
    <property type="entry name" value="AAA_lid_14"/>
    <property type="match status" value="1"/>
</dbReference>